<dbReference type="PANTHER" id="PTHR37422:SF13">
    <property type="entry name" value="LIPOPOLYSACCHARIDE BIOSYNTHESIS PROTEIN PA4999-RELATED"/>
    <property type="match status" value="1"/>
</dbReference>
<dbReference type="EMBL" id="CP001322">
    <property type="protein sequence ID" value="ACL03040.1"/>
    <property type="molecule type" value="Genomic_DNA"/>
</dbReference>
<protein>
    <submittedName>
        <fullName evidence="7">O-antigen polymerase</fullName>
    </submittedName>
</protein>
<evidence type="ECO:0000259" key="6">
    <source>
        <dbReference type="Pfam" id="PF04932"/>
    </source>
</evidence>
<sequence length="459" mass="50431">MQMPFISPTSSLSPHTQEQVLTTDAIDQQFPISIRDLAHPISKGLKAVSRFCLYALVIFPPLAMGGAIGWSVPIIEWLALLAISCVFLRRIILGRKLWVSTPMDRPFIALAAVCALSTVFSINVRNSLSALGLLAAYIAVFYVAIDVVRTRDGLRKLCYVIVGLGVFVAVFGIFKYFGANPFTWWEYHDQLPGRRLGSTYYNSDHLAGLMEMTLCLGVGLLMAGLSRSKRIAIGLGCLFMATALVISLSRGGWAGALVGLGLIGVIFAERRYFRRGIIVALIGATFVVMLLVILMSSPTVERILTAEQGIDNASWSSRVTVWKATRDMIADHPVFGVGPGNFSLGFTQYQPEGLSVRFFHAHNDYLHIISEIGLLLIPVVLWMTIVLIRQARIKINPPSRLIRGTTIGALAGITAIIIHSIGDFNLHLPANALSFIILAAIFFSSHHDMRKKERGFDFV</sequence>
<reference evidence="7 8" key="1">
    <citation type="journal article" date="2012" name="Environ. Microbiol.">
        <title>The genome sequence of Desulfatibacillum alkenivorans AK-01: a blueprint for anaerobic alkane oxidation.</title>
        <authorList>
            <person name="Callaghan A.V."/>
            <person name="Morris B.E."/>
            <person name="Pereira I.A."/>
            <person name="McInerney M.J."/>
            <person name="Austin R.N."/>
            <person name="Groves J.T."/>
            <person name="Kukor J.J."/>
            <person name="Suflita J.M."/>
            <person name="Young L.Y."/>
            <person name="Zylstra G.J."/>
            <person name="Wawrik B."/>
        </authorList>
    </citation>
    <scope>NUCLEOTIDE SEQUENCE [LARGE SCALE GENOMIC DNA]</scope>
    <source>
        <strain evidence="7 8">AK-01</strain>
    </source>
</reference>
<feature type="transmembrane region" description="Helical" evidence="5">
    <location>
        <begin position="157"/>
        <end position="177"/>
    </location>
</feature>
<evidence type="ECO:0000313" key="7">
    <source>
        <dbReference type="EMBL" id="ACL03040.1"/>
    </source>
</evidence>
<feature type="transmembrane region" description="Helical" evidence="5">
    <location>
        <begin position="276"/>
        <end position="295"/>
    </location>
</feature>
<feature type="transmembrane region" description="Helical" evidence="5">
    <location>
        <begin position="428"/>
        <end position="445"/>
    </location>
</feature>
<dbReference type="KEGG" id="dal:Dalk_1339"/>
<comment type="subcellular location">
    <subcellularLocation>
        <location evidence="1">Membrane</location>
        <topology evidence="1">Multi-pass membrane protein</topology>
    </subcellularLocation>
</comment>
<feature type="transmembrane region" description="Helical" evidence="5">
    <location>
        <begin position="105"/>
        <end position="122"/>
    </location>
</feature>
<evidence type="ECO:0000256" key="4">
    <source>
        <dbReference type="ARBA" id="ARBA00023136"/>
    </source>
</evidence>
<evidence type="ECO:0000256" key="2">
    <source>
        <dbReference type="ARBA" id="ARBA00022692"/>
    </source>
</evidence>
<keyword evidence="8" id="KW-1185">Reference proteome</keyword>
<feature type="transmembrane region" description="Helical" evidence="5">
    <location>
        <begin position="231"/>
        <end position="247"/>
    </location>
</feature>
<dbReference type="AlphaFoldDB" id="B8F9U4"/>
<keyword evidence="3 5" id="KW-1133">Transmembrane helix</keyword>
<feature type="domain" description="O-antigen ligase-related" evidence="6">
    <location>
        <begin position="236"/>
        <end position="376"/>
    </location>
</feature>
<organism evidence="7 8">
    <name type="scientific">Desulfatibacillum aliphaticivorans</name>
    <dbReference type="NCBI Taxonomy" id="218208"/>
    <lineage>
        <taxon>Bacteria</taxon>
        <taxon>Pseudomonadati</taxon>
        <taxon>Thermodesulfobacteriota</taxon>
        <taxon>Desulfobacteria</taxon>
        <taxon>Desulfobacterales</taxon>
        <taxon>Desulfatibacillaceae</taxon>
        <taxon>Desulfatibacillum</taxon>
    </lineage>
</organism>
<proteinExistence type="predicted"/>
<dbReference type="GO" id="GO:0016020">
    <property type="term" value="C:membrane"/>
    <property type="evidence" value="ECO:0007669"/>
    <property type="project" value="UniProtKB-SubCell"/>
</dbReference>
<accession>B8F9U4</accession>
<gene>
    <name evidence="7" type="ordered locus">Dalk_1339</name>
</gene>
<keyword evidence="2 5" id="KW-0812">Transmembrane</keyword>
<dbReference type="PANTHER" id="PTHR37422">
    <property type="entry name" value="TEICHURONIC ACID BIOSYNTHESIS PROTEIN TUAE"/>
    <property type="match status" value="1"/>
</dbReference>
<feature type="transmembrane region" description="Helical" evidence="5">
    <location>
        <begin position="51"/>
        <end position="68"/>
    </location>
</feature>
<feature type="transmembrane region" description="Helical" evidence="5">
    <location>
        <begin position="253"/>
        <end position="269"/>
    </location>
</feature>
<name>B8F9U4_DESAL</name>
<evidence type="ECO:0000256" key="1">
    <source>
        <dbReference type="ARBA" id="ARBA00004141"/>
    </source>
</evidence>
<feature type="transmembrane region" description="Helical" evidence="5">
    <location>
        <begin position="74"/>
        <end position="93"/>
    </location>
</feature>
<dbReference type="InterPro" id="IPR007016">
    <property type="entry name" value="O-antigen_ligase-rel_domated"/>
</dbReference>
<dbReference type="Proteomes" id="UP000000739">
    <property type="component" value="Chromosome"/>
</dbReference>
<feature type="transmembrane region" description="Helical" evidence="5">
    <location>
        <begin position="206"/>
        <end position="224"/>
    </location>
</feature>
<keyword evidence="4 5" id="KW-0472">Membrane</keyword>
<evidence type="ECO:0000256" key="3">
    <source>
        <dbReference type="ARBA" id="ARBA00022989"/>
    </source>
</evidence>
<dbReference type="HOGENOM" id="CLU_561094_0_0_7"/>
<evidence type="ECO:0000313" key="8">
    <source>
        <dbReference type="Proteomes" id="UP000000739"/>
    </source>
</evidence>
<feature type="transmembrane region" description="Helical" evidence="5">
    <location>
        <begin position="400"/>
        <end position="422"/>
    </location>
</feature>
<dbReference type="InterPro" id="IPR051533">
    <property type="entry name" value="WaaL-like"/>
</dbReference>
<feature type="transmembrane region" description="Helical" evidence="5">
    <location>
        <begin position="128"/>
        <end position="145"/>
    </location>
</feature>
<feature type="transmembrane region" description="Helical" evidence="5">
    <location>
        <begin position="365"/>
        <end position="388"/>
    </location>
</feature>
<evidence type="ECO:0000256" key="5">
    <source>
        <dbReference type="SAM" id="Phobius"/>
    </source>
</evidence>
<dbReference type="eggNOG" id="COG3307">
    <property type="taxonomic scope" value="Bacteria"/>
</dbReference>
<dbReference type="Pfam" id="PF04932">
    <property type="entry name" value="Wzy_C"/>
    <property type="match status" value="1"/>
</dbReference>